<dbReference type="PANTHER" id="PTHR46180">
    <property type="entry name" value="VINCULIN"/>
    <property type="match status" value="1"/>
</dbReference>
<keyword evidence="3" id="KW-0963">Cytoplasm</keyword>
<evidence type="ECO:0000313" key="5">
    <source>
        <dbReference type="RefSeq" id="XP_020016497.1"/>
    </source>
</evidence>
<dbReference type="InterPro" id="IPR017997">
    <property type="entry name" value="Vinculin"/>
</dbReference>
<evidence type="ECO:0000256" key="3">
    <source>
        <dbReference type="ARBA" id="ARBA00022490"/>
    </source>
</evidence>
<protein>
    <submittedName>
        <fullName evidence="5">Vinculin-like</fullName>
    </submittedName>
</protein>
<dbReference type="GO" id="GO:0051015">
    <property type="term" value="F:actin filament binding"/>
    <property type="evidence" value="ECO:0007669"/>
    <property type="project" value="InterPro"/>
</dbReference>
<reference evidence="5" key="1">
    <citation type="submission" date="2025-08" db="UniProtKB">
        <authorList>
            <consortium name="RefSeq"/>
        </authorList>
    </citation>
    <scope>IDENTIFICATION</scope>
    <source>
        <tissue evidence="5">Leukocyte</tissue>
    </source>
</reference>
<accession>A0A8B7UB56</accession>
<dbReference type="GO" id="GO:0005737">
    <property type="term" value="C:cytoplasm"/>
    <property type="evidence" value="ECO:0007669"/>
    <property type="project" value="UniProtKB-SubCell"/>
</dbReference>
<dbReference type="RefSeq" id="XP_020016497.1">
    <property type="nucleotide sequence ID" value="XM_020160908.1"/>
</dbReference>
<gene>
    <name evidence="5" type="primary">LOC109684511</name>
</gene>
<dbReference type="KEGG" id="ccan:109684511"/>
<sequence>MTASVCLSRGQGTSPVAMQKAQQVSQGLDVLTAKVENAARKLEAMTNSKQSIAKKIDAAQNWLADPNGGPEGEEQIRGALAEARKIAELCDDPKERDDILRSLGEISALTSKLADLRRQYVFNLFLSPFPTFSLPSFL</sequence>
<dbReference type="OrthoDB" id="10402480at2759"/>
<evidence type="ECO:0000256" key="1">
    <source>
        <dbReference type="ARBA" id="ARBA00004496"/>
    </source>
</evidence>
<keyword evidence="4" id="KW-0175">Coiled coil</keyword>
<dbReference type="Gene3D" id="1.20.120.810">
    <property type="entry name" value="Vinculin, Vh2 four-helix bundle"/>
    <property type="match status" value="1"/>
</dbReference>
<feature type="coiled-coil region" evidence="4">
    <location>
        <begin position="28"/>
        <end position="55"/>
    </location>
</feature>
<dbReference type="SUPFAM" id="SSF47220">
    <property type="entry name" value="alpha-catenin/vinculin-like"/>
    <property type="match status" value="1"/>
</dbReference>
<evidence type="ECO:0000256" key="2">
    <source>
        <dbReference type="ARBA" id="ARBA00004536"/>
    </source>
</evidence>
<name>A0A8B7UB56_CASCN</name>
<comment type="subcellular location">
    <subcellularLocation>
        <location evidence="2">Cell junction</location>
        <location evidence="2">Adherens junction</location>
    </subcellularLocation>
    <subcellularLocation>
        <location evidence="1">Cytoplasm</location>
    </subcellularLocation>
</comment>
<dbReference type="AlphaFoldDB" id="A0A8B7UB56"/>
<dbReference type="GO" id="GO:0005912">
    <property type="term" value="C:adherens junction"/>
    <property type="evidence" value="ECO:0007669"/>
    <property type="project" value="UniProtKB-SubCell"/>
</dbReference>
<dbReference type="GO" id="GO:0007155">
    <property type="term" value="P:cell adhesion"/>
    <property type="evidence" value="ECO:0007669"/>
    <property type="project" value="InterPro"/>
</dbReference>
<evidence type="ECO:0000256" key="4">
    <source>
        <dbReference type="SAM" id="Coils"/>
    </source>
</evidence>
<proteinExistence type="predicted"/>
<dbReference type="InterPro" id="IPR036723">
    <property type="entry name" value="Alpha-catenin/vinculin-like_sf"/>
</dbReference>
<organism evidence="5">
    <name type="scientific">Castor canadensis</name>
    <name type="common">American beaver</name>
    <dbReference type="NCBI Taxonomy" id="51338"/>
    <lineage>
        <taxon>Eukaryota</taxon>
        <taxon>Metazoa</taxon>
        <taxon>Chordata</taxon>
        <taxon>Craniata</taxon>
        <taxon>Vertebrata</taxon>
        <taxon>Euteleostomi</taxon>
        <taxon>Mammalia</taxon>
        <taxon>Eutheria</taxon>
        <taxon>Euarchontoglires</taxon>
        <taxon>Glires</taxon>
        <taxon>Rodentia</taxon>
        <taxon>Castorimorpha</taxon>
        <taxon>Castoridae</taxon>
        <taxon>Castor</taxon>
    </lineage>
</organism>